<gene>
    <name evidence="1" type="ORF">PVK06_046238</name>
</gene>
<sequence length="60" mass="6319">MVKQAWIQGPQMQVQVCAGVRGLLAAETLASYGGQAWHDVVAVREGCGARTPFSLGFAEA</sequence>
<proteinExistence type="predicted"/>
<evidence type="ECO:0000313" key="2">
    <source>
        <dbReference type="Proteomes" id="UP001358586"/>
    </source>
</evidence>
<organism evidence="1 2">
    <name type="scientific">Gossypium arboreum</name>
    <name type="common">Tree cotton</name>
    <name type="synonym">Gossypium nanking</name>
    <dbReference type="NCBI Taxonomy" id="29729"/>
    <lineage>
        <taxon>Eukaryota</taxon>
        <taxon>Viridiplantae</taxon>
        <taxon>Streptophyta</taxon>
        <taxon>Embryophyta</taxon>
        <taxon>Tracheophyta</taxon>
        <taxon>Spermatophyta</taxon>
        <taxon>Magnoliopsida</taxon>
        <taxon>eudicotyledons</taxon>
        <taxon>Gunneridae</taxon>
        <taxon>Pentapetalae</taxon>
        <taxon>rosids</taxon>
        <taxon>malvids</taxon>
        <taxon>Malvales</taxon>
        <taxon>Malvaceae</taxon>
        <taxon>Malvoideae</taxon>
        <taxon>Gossypium</taxon>
    </lineage>
</organism>
<protein>
    <submittedName>
        <fullName evidence="1">Uncharacterized protein</fullName>
    </submittedName>
</protein>
<evidence type="ECO:0000313" key="1">
    <source>
        <dbReference type="EMBL" id="KAK5770088.1"/>
    </source>
</evidence>
<dbReference type="EMBL" id="JARKNE010000013">
    <property type="protein sequence ID" value="KAK5770088.1"/>
    <property type="molecule type" value="Genomic_DNA"/>
</dbReference>
<comment type="caution">
    <text evidence="1">The sequence shown here is derived from an EMBL/GenBank/DDBJ whole genome shotgun (WGS) entry which is preliminary data.</text>
</comment>
<accession>A0ABR0MAF7</accession>
<name>A0ABR0MAF7_GOSAR</name>
<reference evidence="1 2" key="1">
    <citation type="submission" date="2023-03" db="EMBL/GenBank/DDBJ databases">
        <title>WGS of Gossypium arboreum.</title>
        <authorList>
            <person name="Yu D."/>
        </authorList>
    </citation>
    <scope>NUCLEOTIDE SEQUENCE [LARGE SCALE GENOMIC DNA]</scope>
    <source>
        <tissue evidence="1">Leaf</tissue>
    </source>
</reference>
<keyword evidence="2" id="KW-1185">Reference proteome</keyword>
<dbReference type="Proteomes" id="UP001358586">
    <property type="component" value="Chromosome 13"/>
</dbReference>